<organism evidence="1 2">
    <name type="scientific">Microbotryum silenes-dioicae</name>
    <dbReference type="NCBI Taxonomy" id="796604"/>
    <lineage>
        <taxon>Eukaryota</taxon>
        <taxon>Fungi</taxon>
        <taxon>Dikarya</taxon>
        <taxon>Basidiomycota</taxon>
        <taxon>Pucciniomycotina</taxon>
        <taxon>Microbotryomycetes</taxon>
        <taxon>Microbotryales</taxon>
        <taxon>Microbotryaceae</taxon>
        <taxon>Microbotryum</taxon>
    </lineage>
</organism>
<evidence type="ECO:0000313" key="2">
    <source>
        <dbReference type="Proteomes" id="UP000249464"/>
    </source>
</evidence>
<dbReference type="AlphaFoldDB" id="A0A2X0M6P6"/>
<proteinExistence type="predicted"/>
<sequence length="114" mass="12864">MPSRHPQRRGSVECEVPVVLAGDPKQCLPVIPSHRQHKSSTLASWNSDFWGEVEVVLDFMRLRIGARLSSVEPATTTARARAFRSGPTQFFAEPCLYRIKIDVCEVARSARRRT</sequence>
<protein>
    <submittedName>
        <fullName evidence="1">BQ5605_C006g04346 protein</fullName>
    </submittedName>
</protein>
<gene>
    <name evidence="1" type="primary">BQ5605_C006g04346</name>
    <name evidence="1" type="ORF">BQ5605_C006G04346</name>
</gene>
<reference evidence="1 2" key="1">
    <citation type="submission" date="2016-11" db="EMBL/GenBank/DDBJ databases">
        <authorList>
            <person name="Jaros S."/>
            <person name="Januszkiewicz K."/>
            <person name="Wedrychowicz H."/>
        </authorList>
    </citation>
    <scope>NUCLEOTIDE SEQUENCE [LARGE SCALE GENOMIC DNA]</scope>
</reference>
<keyword evidence="2" id="KW-1185">Reference proteome</keyword>
<accession>A0A2X0M6P6</accession>
<dbReference type="Proteomes" id="UP000249464">
    <property type="component" value="Unassembled WGS sequence"/>
</dbReference>
<dbReference type="EMBL" id="FQNC01000044">
    <property type="protein sequence ID" value="SGY58168.1"/>
    <property type="molecule type" value="Genomic_DNA"/>
</dbReference>
<name>A0A2X0M6P6_9BASI</name>
<evidence type="ECO:0000313" key="1">
    <source>
        <dbReference type="EMBL" id="SGY58168.1"/>
    </source>
</evidence>